<proteinExistence type="predicted"/>
<name>A0A1F6DDD2_9BACT</name>
<evidence type="ECO:0000256" key="1">
    <source>
        <dbReference type="SAM" id="Phobius"/>
    </source>
</evidence>
<organism evidence="2 3">
    <name type="scientific">Candidatus Kaiserbacteria bacterium RIFCSPHIGHO2_01_FULL_56_24</name>
    <dbReference type="NCBI Taxonomy" id="1798487"/>
    <lineage>
        <taxon>Bacteria</taxon>
        <taxon>Candidatus Kaiseribacteriota</taxon>
    </lineage>
</organism>
<evidence type="ECO:0000313" key="2">
    <source>
        <dbReference type="EMBL" id="OGG59330.1"/>
    </source>
</evidence>
<dbReference type="Proteomes" id="UP000176377">
    <property type="component" value="Unassembled WGS sequence"/>
</dbReference>
<comment type="caution">
    <text evidence="2">The sequence shown here is derived from an EMBL/GenBank/DDBJ whole genome shotgun (WGS) entry which is preliminary data.</text>
</comment>
<reference evidence="2 3" key="1">
    <citation type="journal article" date="2016" name="Nat. Commun.">
        <title>Thousands of microbial genomes shed light on interconnected biogeochemical processes in an aquifer system.</title>
        <authorList>
            <person name="Anantharaman K."/>
            <person name="Brown C.T."/>
            <person name="Hug L.A."/>
            <person name="Sharon I."/>
            <person name="Castelle C.J."/>
            <person name="Probst A.J."/>
            <person name="Thomas B.C."/>
            <person name="Singh A."/>
            <person name="Wilkins M.J."/>
            <person name="Karaoz U."/>
            <person name="Brodie E.L."/>
            <person name="Williams K.H."/>
            <person name="Hubbard S.S."/>
            <person name="Banfield J.F."/>
        </authorList>
    </citation>
    <scope>NUCLEOTIDE SEQUENCE [LARGE SCALE GENOMIC DNA]</scope>
</reference>
<keyword evidence="1" id="KW-0812">Transmembrane</keyword>
<feature type="transmembrane region" description="Helical" evidence="1">
    <location>
        <begin position="90"/>
        <end position="113"/>
    </location>
</feature>
<protein>
    <submittedName>
        <fullName evidence="2">Uncharacterized protein</fullName>
    </submittedName>
</protein>
<evidence type="ECO:0000313" key="3">
    <source>
        <dbReference type="Proteomes" id="UP000176377"/>
    </source>
</evidence>
<accession>A0A1F6DDD2</accession>
<dbReference type="AlphaFoldDB" id="A0A1F6DDD2"/>
<dbReference type="EMBL" id="MFLA01000020">
    <property type="protein sequence ID" value="OGG59330.1"/>
    <property type="molecule type" value="Genomic_DNA"/>
</dbReference>
<gene>
    <name evidence="2" type="ORF">A2765_06500</name>
</gene>
<sequence>MEHEGYNLNNLDRLDQRAFEKLRIKGETAAEEINLLKKIDPSINGNVVDLLEDLTLYRQENAAKRRWNAWEFVKSVPRRIWGTIKAHPKVSIAIGIAALLALAYFTGVGGIVVDRIRDYATKKLGAAGIAQATEAAAKVGAEAAGTATEALEGAKSAMGKLIEATPMKDLPIPTTPPAPGSIELPSSLEEANAVLRGLEGS</sequence>
<keyword evidence="1" id="KW-1133">Transmembrane helix</keyword>
<keyword evidence="1" id="KW-0472">Membrane</keyword>